<dbReference type="PANTHER" id="PTHR44329">
    <property type="entry name" value="SERINE/THREONINE-PROTEIN KINASE TNNI3K-RELATED"/>
    <property type="match status" value="1"/>
</dbReference>
<proteinExistence type="predicted"/>
<organism evidence="2 3">
    <name type="scientific">Rhizophagus clarus</name>
    <dbReference type="NCBI Taxonomy" id="94130"/>
    <lineage>
        <taxon>Eukaryota</taxon>
        <taxon>Fungi</taxon>
        <taxon>Fungi incertae sedis</taxon>
        <taxon>Mucoromycota</taxon>
        <taxon>Glomeromycotina</taxon>
        <taxon>Glomeromycetes</taxon>
        <taxon>Glomerales</taxon>
        <taxon>Glomeraceae</taxon>
        <taxon>Rhizophagus</taxon>
    </lineage>
</organism>
<dbReference type="Gene3D" id="1.10.510.10">
    <property type="entry name" value="Transferase(Phosphotransferase) domain 1"/>
    <property type="match status" value="1"/>
</dbReference>
<dbReference type="SUPFAM" id="SSF56112">
    <property type="entry name" value="Protein kinase-like (PK-like)"/>
    <property type="match status" value="1"/>
</dbReference>
<gene>
    <name evidence="2" type="ORF">RclHR1_00810004</name>
</gene>
<dbReference type="AlphaFoldDB" id="A0A2Z6SF03"/>
<dbReference type="InterPro" id="IPR051681">
    <property type="entry name" value="Ser/Thr_Kinases-Pseudokinases"/>
</dbReference>
<keyword evidence="3" id="KW-1185">Reference proteome</keyword>
<feature type="domain" description="Protein kinase" evidence="1">
    <location>
        <begin position="616"/>
        <end position="883"/>
    </location>
</feature>
<accession>A0A2Z6SF03</accession>
<dbReference type="GO" id="GO:0005524">
    <property type="term" value="F:ATP binding"/>
    <property type="evidence" value="ECO:0007669"/>
    <property type="project" value="InterPro"/>
</dbReference>
<evidence type="ECO:0000313" key="3">
    <source>
        <dbReference type="Proteomes" id="UP000247702"/>
    </source>
</evidence>
<name>A0A2Z6SF03_9GLOM</name>
<protein>
    <recommendedName>
        <fullName evidence="1">Protein kinase domain-containing protein</fullName>
    </recommendedName>
</protein>
<dbReference type="PROSITE" id="PS50011">
    <property type="entry name" value="PROTEIN_KINASE_DOM"/>
    <property type="match status" value="1"/>
</dbReference>
<dbReference type="Proteomes" id="UP000247702">
    <property type="component" value="Unassembled WGS sequence"/>
</dbReference>
<comment type="caution">
    <text evidence="2">The sequence shown here is derived from an EMBL/GenBank/DDBJ whole genome shotgun (WGS) entry which is preliminary data.</text>
</comment>
<dbReference type="InterPro" id="IPR001245">
    <property type="entry name" value="Ser-Thr/Tyr_kinase_cat_dom"/>
</dbReference>
<evidence type="ECO:0000313" key="2">
    <source>
        <dbReference type="EMBL" id="GBC08412.1"/>
    </source>
</evidence>
<evidence type="ECO:0000259" key="1">
    <source>
        <dbReference type="PROSITE" id="PS50011"/>
    </source>
</evidence>
<reference evidence="2 3" key="1">
    <citation type="submission" date="2017-11" db="EMBL/GenBank/DDBJ databases">
        <title>The genome of Rhizophagus clarus HR1 reveals common genetic basis of auxotrophy among arbuscular mycorrhizal fungi.</title>
        <authorList>
            <person name="Kobayashi Y."/>
        </authorList>
    </citation>
    <scope>NUCLEOTIDE SEQUENCE [LARGE SCALE GENOMIC DNA]</scope>
    <source>
        <strain evidence="2 3">HR1</strain>
    </source>
</reference>
<dbReference type="InterPro" id="IPR011009">
    <property type="entry name" value="Kinase-like_dom_sf"/>
</dbReference>
<dbReference type="InterPro" id="IPR000719">
    <property type="entry name" value="Prot_kinase_dom"/>
</dbReference>
<sequence>MELLLCLRIQYSILPTLPSNCELTAGKKIIKENFTNWTSENEIIDNFIQEKQLKYEGKDEVFEWIPYSELIDIKDIKANCFATAIWKDGPLYYKEDEKGWIRKSYKKVTLRYLYDINSITDEFINKVKSYSLSDYGNYGISQDIDTKVYILVFKVQYFDHFCKKCSNKYERYCYLCKLCQGNEFKDNFTNWTSGNKIIDNFIQEKQLKYNGNDMVFEWIPYDELIDIKEIKDNCLATAIWKDGPLYYDEYFERKLKRKSLDKVVLRFLYDFKDVNDEFLNKVESYLLYGTKNYGISQNPDTRVYILVFNNKLLYKMCGCNIIDNIIQENQLKYKYGTVFEWIPYDEFIGINELKEYTMAIWSKGPLSTEYDDEYKLHWKRKSCENVCLKYLHNSQDIADKFLIEVNSYLKSERCYGISRNPDAKTYILVLNENYFCNNCIECGNQYDEEYKRWCEICQVNQLKNSFMTWTSGNEKVDEFIQKNQLKISGYNDTVFEWIPYDKFISICEIEKSGFTTAIWKDGPLRYDCSLRKYMRKIIRNEKVLLKYMYDLQNVNTFLNEIVYLIKESYGLTQSPITKDFILVLQLKELFQEMKLNTDYNFSKSNIIFEWIPYNKFNNIEEIGKGGFSTVYSAICNGGLLYYSNSWERKPNTTVALKCLHNSQNFIDEFIKEVKAYPKQKIENILKIYGISQNPNTKDYIMVFEYAEGGNFNNYLNKNYENFDWFNGLKALINTIEGLNKIHQKQMVHHDFHIGNILFTKTDNNYNACISDIGFYRKIDDIDETSIYGVMPYVSPEVLGGNPYTQAADIYSFGMIMYFVATGKQPFDDCDHDEILALNICNGIRPEINDQIIPKCYSNLMKQCWDSNPENRPNSIKVKEMIKLLYNSLDQAFEKKEHHHYETEKQFNETQECRKENLLSIKNSQLTTHVQAIYMSRLLNPFIKNHSK</sequence>
<dbReference type="EMBL" id="BEXD01004215">
    <property type="protein sequence ID" value="GBC08412.1"/>
    <property type="molecule type" value="Genomic_DNA"/>
</dbReference>
<dbReference type="GO" id="GO:0004674">
    <property type="term" value="F:protein serine/threonine kinase activity"/>
    <property type="evidence" value="ECO:0007669"/>
    <property type="project" value="TreeGrafter"/>
</dbReference>
<dbReference type="Pfam" id="PF07714">
    <property type="entry name" value="PK_Tyr_Ser-Thr"/>
    <property type="match status" value="1"/>
</dbReference>